<sequence>MDFTLLTPVRQVIDSISGCLSEAGIEQADNDAAILIAYSFGVSKSDVTLASIMGGSLGDLKSAGHCFVALPAGSEGSLQGKRAFLQDLQERVGRRAAREPLQYIIGKAPFRYLTVAVGPGVFIPRQETETLVQIGLDWVDEQAIDAPVILDLCAGSGVVGLAAVTELQARKAQVYAVEIDDQAIAWTRKNRDQILWSRPELKSRYQLVQADASSPQTLAQLDDQADLVLTNPPYVPLTQIPQQPEVRDYDPDVALYGGSDDGLVIPEKIVRRAAAFLRPGGLLVMEHDSSQSHALVSFATSVGFSQAHTAPDLTGRDRFLVADKAEG</sequence>
<dbReference type="PANTHER" id="PTHR18895">
    <property type="entry name" value="HEMK METHYLTRANSFERASE"/>
    <property type="match status" value="1"/>
</dbReference>
<dbReference type="HOGENOM" id="CLU_018398_4_0_11"/>
<dbReference type="eggNOG" id="COG2890">
    <property type="taxonomic scope" value="Bacteria"/>
</dbReference>
<keyword evidence="1 4" id="KW-0489">Methyltransferase</keyword>
<evidence type="ECO:0000313" key="5">
    <source>
        <dbReference type="Proteomes" id="UP000004946"/>
    </source>
</evidence>
<accession>E6K137</accession>
<evidence type="ECO:0000256" key="3">
    <source>
        <dbReference type="ARBA" id="ARBA00022691"/>
    </source>
</evidence>
<dbReference type="RefSeq" id="WP_006288921.1">
    <property type="nucleotide sequence ID" value="NZ_AP012333.1"/>
</dbReference>
<dbReference type="SUPFAM" id="SSF53335">
    <property type="entry name" value="S-adenosyl-L-methionine-dependent methyltransferases"/>
    <property type="match status" value="1"/>
</dbReference>
<dbReference type="EMBL" id="AEON01000001">
    <property type="protein sequence ID" value="EFT83518.1"/>
    <property type="molecule type" value="Genomic_DNA"/>
</dbReference>
<dbReference type="PATRIC" id="fig|864564.6.peg.1187"/>
<dbReference type="AlphaFoldDB" id="E6K137"/>
<dbReference type="InterPro" id="IPR019874">
    <property type="entry name" value="RF_methyltr_PrmC"/>
</dbReference>
<dbReference type="NCBIfam" id="TIGR00536">
    <property type="entry name" value="hemK_fam"/>
    <property type="match status" value="1"/>
</dbReference>
<dbReference type="InterPro" id="IPR029063">
    <property type="entry name" value="SAM-dependent_MTases_sf"/>
</dbReference>
<evidence type="ECO:0000256" key="2">
    <source>
        <dbReference type="ARBA" id="ARBA00022679"/>
    </source>
</evidence>
<dbReference type="GO" id="GO:0032259">
    <property type="term" value="P:methylation"/>
    <property type="evidence" value="ECO:0007669"/>
    <property type="project" value="UniProtKB-KW"/>
</dbReference>
<dbReference type="Pfam" id="PF03602">
    <property type="entry name" value="Cons_hypoth95"/>
    <property type="match status" value="1"/>
</dbReference>
<dbReference type="Gene3D" id="3.40.50.150">
    <property type="entry name" value="Vaccinia Virus protein VP39"/>
    <property type="match status" value="1"/>
</dbReference>
<dbReference type="InterPro" id="IPR004556">
    <property type="entry name" value="HemK-like"/>
</dbReference>
<dbReference type="PANTHER" id="PTHR18895:SF74">
    <property type="entry name" value="MTRF1L RELEASE FACTOR GLUTAMINE METHYLTRANSFERASE"/>
    <property type="match status" value="1"/>
</dbReference>
<keyword evidence="3" id="KW-0949">S-adenosyl-L-methionine</keyword>
<dbReference type="Gene3D" id="1.10.8.10">
    <property type="entry name" value="DNA helicase RuvA subunit, C-terminal domain"/>
    <property type="match status" value="1"/>
</dbReference>
<evidence type="ECO:0000256" key="1">
    <source>
        <dbReference type="ARBA" id="ARBA00022603"/>
    </source>
</evidence>
<organism evidence="4 5">
    <name type="scientific">Parascardovia denticolens DSM 10105 = JCM 12538</name>
    <dbReference type="NCBI Taxonomy" id="864564"/>
    <lineage>
        <taxon>Bacteria</taxon>
        <taxon>Bacillati</taxon>
        <taxon>Actinomycetota</taxon>
        <taxon>Actinomycetes</taxon>
        <taxon>Bifidobacteriales</taxon>
        <taxon>Bifidobacteriaceae</taxon>
        <taxon>Parascardovia</taxon>
    </lineage>
</organism>
<dbReference type="GO" id="GO:0003676">
    <property type="term" value="F:nucleic acid binding"/>
    <property type="evidence" value="ECO:0007669"/>
    <property type="project" value="InterPro"/>
</dbReference>
<evidence type="ECO:0000313" key="4">
    <source>
        <dbReference type="EMBL" id="EFT83518.1"/>
    </source>
</evidence>
<comment type="caution">
    <text evidence="4">The sequence shown here is derived from an EMBL/GenBank/DDBJ whole genome shotgun (WGS) entry which is preliminary data.</text>
</comment>
<protein>
    <submittedName>
        <fullName evidence="4">Protein-(Glutamine-N5) methyltransferase, release factor-specific</fullName>
        <ecNumber evidence="4">2.1.1.-</ecNumber>
    </submittedName>
</protein>
<keyword evidence="5" id="KW-1185">Reference proteome</keyword>
<name>E6K137_PARDN</name>
<dbReference type="CDD" id="cd02440">
    <property type="entry name" value="AdoMet_MTases"/>
    <property type="match status" value="1"/>
</dbReference>
<dbReference type="Proteomes" id="UP000004946">
    <property type="component" value="Chromosome"/>
</dbReference>
<gene>
    <name evidence="4" type="primary">prmC</name>
    <name evidence="4" type="ORF">HMPREF0620_0523</name>
</gene>
<dbReference type="NCBIfam" id="TIGR03534">
    <property type="entry name" value="RF_mod_PrmC"/>
    <property type="match status" value="1"/>
</dbReference>
<dbReference type="GO" id="GO:0008276">
    <property type="term" value="F:protein methyltransferase activity"/>
    <property type="evidence" value="ECO:0007669"/>
    <property type="project" value="InterPro"/>
</dbReference>
<keyword evidence="2 4" id="KW-0808">Transferase</keyword>
<dbReference type="PROSITE" id="PS00092">
    <property type="entry name" value="N6_MTASE"/>
    <property type="match status" value="1"/>
</dbReference>
<proteinExistence type="predicted"/>
<dbReference type="InterPro" id="IPR002052">
    <property type="entry name" value="DNA_methylase_N6_adenine_CS"/>
</dbReference>
<dbReference type="EC" id="2.1.1.-" evidence="4"/>
<reference evidence="4 5" key="1">
    <citation type="submission" date="2010-12" db="EMBL/GenBank/DDBJ databases">
        <authorList>
            <person name="Muzny D."/>
            <person name="Qin X."/>
            <person name="Buhay C."/>
            <person name="Dugan-Rocha S."/>
            <person name="Ding Y."/>
            <person name="Chen G."/>
            <person name="Hawes A."/>
            <person name="Holder M."/>
            <person name="Jhangiani S."/>
            <person name="Johnson A."/>
            <person name="Khan Z."/>
            <person name="Li Z."/>
            <person name="Liu W."/>
            <person name="Liu X."/>
            <person name="Perez L."/>
            <person name="Shen H."/>
            <person name="Wang Q."/>
            <person name="Watt J."/>
            <person name="Xi L."/>
            <person name="Xin Y."/>
            <person name="Zhou J."/>
            <person name="Deng J."/>
            <person name="Jiang H."/>
            <person name="Liu Y."/>
            <person name="Qu J."/>
            <person name="Song X.-Z."/>
            <person name="Zhang L."/>
            <person name="Villasana D."/>
            <person name="Johnson A."/>
            <person name="Liu J."/>
            <person name="Liyanage D."/>
            <person name="Lorensuhewa L."/>
            <person name="Robinson T."/>
            <person name="Song A."/>
            <person name="Song B.-B."/>
            <person name="Dinh H."/>
            <person name="Thornton R."/>
            <person name="Coyle M."/>
            <person name="Francisco L."/>
            <person name="Jackson L."/>
            <person name="Javaid M."/>
            <person name="Korchina V."/>
            <person name="Kovar C."/>
            <person name="Mata R."/>
            <person name="Mathew T."/>
            <person name="Ngo R."/>
            <person name="Nguyen L."/>
            <person name="Nguyen N."/>
            <person name="Okwuonu G."/>
            <person name="Ongeri F."/>
            <person name="Pham C."/>
            <person name="Simmons D."/>
            <person name="Wilczek-Boney K."/>
            <person name="Hale W."/>
            <person name="Jakkamsetti A."/>
            <person name="Pham P."/>
            <person name="Ruth R."/>
            <person name="San Lucas F."/>
            <person name="Warren J."/>
            <person name="Zhang J."/>
            <person name="Zhao Z."/>
            <person name="Zhou C."/>
            <person name="Zhu D."/>
            <person name="Lee S."/>
            <person name="Bess C."/>
            <person name="Blankenburg K."/>
            <person name="Forbes L."/>
            <person name="Fu Q."/>
            <person name="Gubbala S."/>
            <person name="Hirani K."/>
            <person name="Jayaseelan J.C."/>
            <person name="Lara F."/>
            <person name="Munidasa M."/>
            <person name="Palculict T."/>
            <person name="Patil S."/>
            <person name="Pu L.-L."/>
            <person name="Saada N."/>
            <person name="Tang L."/>
            <person name="Weissenberger G."/>
            <person name="Zhu Y."/>
            <person name="Hemphill L."/>
            <person name="Shang Y."/>
            <person name="Youmans B."/>
            <person name="Ayvaz T."/>
            <person name="Ross M."/>
            <person name="Santibanez J."/>
            <person name="Aqrawi P."/>
            <person name="Gross S."/>
            <person name="Joshi V."/>
            <person name="Fowler G."/>
            <person name="Nazareth L."/>
            <person name="Reid J."/>
            <person name="Worley K."/>
            <person name="Petrosino J."/>
            <person name="Highlander S."/>
            <person name="Gibbs R."/>
        </authorList>
    </citation>
    <scope>NUCLEOTIDE SEQUENCE [LARGE SCALE GENOMIC DNA]</scope>
    <source>
        <strain evidence="4 5">DSM 10105</strain>
    </source>
</reference>
<dbReference type="KEGG" id="pdo:PSDT_1091"/>
<dbReference type="InterPro" id="IPR050320">
    <property type="entry name" value="N5-glutamine_MTase"/>
</dbReference>